<keyword evidence="3" id="KW-1185">Reference proteome</keyword>
<accession>S7TX48</accession>
<dbReference type="PANTHER" id="PTHR39966">
    <property type="entry name" value="BLL2471 PROTEIN-RELATED"/>
    <property type="match status" value="1"/>
</dbReference>
<proteinExistence type="predicted"/>
<protein>
    <submittedName>
        <fullName evidence="2">Hemerythrin HHE cation binding domain protein</fullName>
    </submittedName>
</protein>
<dbReference type="GO" id="GO:0005886">
    <property type="term" value="C:plasma membrane"/>
    <property type="evidence" value="ECO:0007669"/>
    <property type="project" value="TreeGrafter"/>
</dbReference>
<name>S7TX48_DESML</name>
<reference evidence="2 3" key="1">
    <citation type="journal article" date="2013" name="Genome Announc.">
        <title>Draft genome sequences for three mercury-methylating, sulfate-reducing bacteria.</title>
        <authorList>
            <person name="Brown S.D."/>
            <person name="Hurt R.A.Jr."/>
            <person name="Gilmour C.C."/>
            <person name="Elias D.A."/>
        </authorList>
    </citation>
    <scope>NUCLEOTIDE SEQUENCE [LARGE SCALE GENOMIC DNA]</scope>
    <source>
        <strain evidence="2 3">DSM 2059</strain>
    </source>
</reference>
<evidence type="ECO:0000259" key="1">
    <source>
        <dbReference type="Pfam" id="PF01814"/>
    </source>
</evidence>
<dbReference type="CDD" id="cd12108">
    <property type="entry name" value="Hr-like"/>
    <property type="match status" value="1"/>
</dbReference>
<comment type="caution">
    <text evidence="2">The sequence shown here is derived from an EMBL/GenBank/DDBJ whole genome shotgun (WGS) entry which is preliminary data.</text>
</comment>
<dbReference type="Proteomes" id="UP000014977">
    <property type="component" value="Unassembled WGS sequence"/>
</dbReference>
<dbReference type="RefSeq" id="WP_020876362.1">
    <property type="nucleotide sequence ID" value="NZ_ATHJ01000073.1"/>
</dbReference>
<evidence type="ECO:0000313" key="2">
    <source>
        <dbReference type="EMBL" id="EPR41652.1"/>
    </source>
</evidence>
<dbReference type="Gene3D" id="1.20.120.520">
    <property type="entry name" value="nmb1532 protein domain like"/>
    <property type="match status" value="1"/>
</dbReference>
<dbReference type="STRING" id="897.B2D07_18205"/>
<organism evidence="2 3">
    <name type="scientific">Desulfococcus multivorans DSM 2059</name>
    <dbReference type="NCBI Taxonomy" id="1121405"/>
    <lineage>
        <taxon>Bacteria</taxon>
        <taxon>Pseudomonadati</taxon>
        <taxon>Thermodesulfobacteriota</taxon>
        <taxon>Desulfobacteria</taxon>
        <taxon>Desulfobacterales</taxon>
        <taxon>Desulfococcaceae</taxon>
        <taxon>Desulfococcus</taxon>
    </lineage>
</organism>
<evidence type="ECO:0000313" key="3">
    <source>
        <dbReference type="Proteomes" id="UP000014977"/>
    </source>
</evidence>
<dbReference type="PANTHER" id="PTHR39966:SF1">
    <property type="entry name" value="HEMERYTHRIN-LIKE DOMAIN-CONTAINING PROTEIN"/>
    <property type="match status" value="1"/>
</dbReference>
<sequence length="184" mass="20347">MKATEELKKEHDGIELMLRVMSAISGKLAHGEALNTAHIDGILEFLSVFVDTCHHGKEEEFLFPALESAGVPREGGPIGVLLDEHEQGRKQVARLKQFVSAHQSGDPRAAVGIQDTIKAYVDLLNGHIAKENTVLFPMADARLDAKTDAALFEAFERLERERIGVGKHEAFHALLDELQDVYLK</sequence>
<dbReference type="PATRIC" id="fig|1121405.3.peg.1444"/>
<dbReference type="OrthoDB" id="9769774at2"/>
<dbReference type="AlphaFoldDB" id="S7TX48"/>
<dbReference type="Pfam" id="PF01814">
    <property type="entry name" value="Hemerythrin"/>
    <property type="match status" value="1"/>
</dbReference>
<feature type="domain" description="Hemerythrin-like" evidence="1">
    <location>
        <begin position="4"/>
        <end position="139"/>
    </location>
</feature>
<dbReference type="eggNOG" id="COG3945">
    <property type="taxonomic scope" value="Bacteria"/>
</dbReference>
<gene>
    <name evidence="2" type="ORF">dsmv_1931</name>
</gene>
<dbReference type="EMBL" id="ATHJ01000073">
    <property type="protein sequence ID" value="EPR41652.1"/>
    <property type="molecule type" value="Genomic_DNA"/>
</dbReference>
<dbReference type="InterPro" id="IPR012312">
    <property type="entry name" value="Hemerythrin-like"/>
</dbReference>